<organism evidence="1 2">
    <name type="scientific">Roseospira goensis</name>
    <dbReference type="NCBI Taxonomy" id="391922"/>
    <lineage>
        <taxon>Bacteria</taxon>
        <taxon>Pseudomonadati</taxon>
        <taxon>Pseudomonadota</taxon>
        <taxon>Alphaproteobacteria</taxon>
        <taxon>Rhodospirillales</taxon>
        <taxon>Rhodospirillaceae</taxon>
        <taxon>Roseospira</taxon>
    </lineage>
</organism>
<reference evidence="1 2" key="1">
    <citation type="submission" date="2020-08" db="EMBL/GenBank/DDBJ databases">
        <title>Genome sequencing of Purple Non-Sulfur Bacteria from various extreme environments.</title>
        <authorList>
            <person name="Mayer M."/>
        </authorList>
    </citation>
    <scope>NUCLEOTIDE SEQUENCE [LARGE SCALE GENOMIC DNA]</scope>
    <source>
        <strain evidence="1 2">JA135</strain>
    </source>
</reference>
<protein>
    <submittedName>
        <fullName evidence="1">Uncharacterized protein</fullName>
    </submittedName>
</protein>
<keyword evidence="2" id="KW-1185">Reference proteome</keyword>
<evidence type="ECO:0000313" key="2">
    <source>
        <dbReference type="Proteomes" id="UP000555728"/>
    </source>
</evidence>
<name>A0A7W6WLR3_9PROT</name>
<dbReference type="AlphaFoldDB" id="A0A7W6WLR3"/>
<gene>
    <name evidence="1" type="ORF">GGD88_003426</name>
</gene>
<sequence length="129" mass="13925">MPPIWRDRLARVRQAVDGQFGEAVTVTPQAAGDFSSGPDPARPAFPLVGVLVTGQGDQSNLDGGAARSWRVSIPVSEAELHVDPDAWPGVLDVRQGDHLTADDRGGTPYEVLRIDRGHRNRIVLRLGAR</sequence>
<dbReference type="Proteomes" id="UP000555728">
    <property type="component" value="Unassembled WGS sequence"/>
</dbReference>
<proteinExistence type="predicted"/>
<accession>A0A7W6WLR3</accession>
<dbReference type="EMBL" id="JACIGI010000046">
    <property type="protein sequence ID" value="MBB4287671.1"/>
    <property type="molecule type" value="Genomic_DNA"/>
</dbReference>
<comment type="caution">
    <text evidence="1">The sequence shown here is derived from an EMBL/GenBank/DDBJ whole genome shotgun (WGS) entry which is preliminary data.</text>
</comment>
<dbReference type="RefSeq" id="WP_184437657.1">
    <property type="nucleotide sequence ID" value="NZ_JACIGI010000046.1"/>
</dbReference>
<evidence type="ECO:0000313" key="1">
    <source>
        <dbReference type="EMBL" id="MBB4287671.1"/>
    </source>
</evidence>